<evidence type="ECO:0000313" key="2">
    <source>
        <dbReference type="EMBL" id="KIV77523.1"/>
    </source>
</evidence>
<organism evidence="2 3">
    <name type="scientific">Exophiala sideris</name>
    <dbReference type="NCBI Taxonomy" id="1016849"/>
    <lineage>
        <taxon>Eukaryota</taxon>
        <taxon>Fungi</taxon>
        <taxon>Dikarya</taxon>
        <taxon>Ascomycota</taxon>
        <taxon>Pezizomycotina</taxon>
        <taxon>Eurotiomycetes</taxon>
        <taxon>Chaetothyriomycetidae</taxon>
        <taxon>Chaetothyriales</taxon>
        <taxon>Herpotrichiellaceae</taxon>
        <taxon>Exophiala</taxon>
    </lineage>
</organism>
<sequence length="498" mass="56875">MADVITNPEGLQLTFGIEIEMLFLTNTEKIRADPAYHYILPEHFVEGNGDDLGEDDLGMIDELWTDDDFSTISPLLQAANILRHEGLDLAVHVRANNINKKFDRWMLTTESKVLHPWKNGDLAKWSEGRLQAHESSGLRFHGIELVSRILKAPSLHPPSQSADLSEVVRYANVIAEASSGEKPYQFISRPENAGVHVHVGLHPKDGEQVFIPVGVLRHLAWIVVCFEDVISLLHHPERHGYKGTKIFNCSWSNRTSFGSRQWEGRHHSCAYLDMEAVFSRIFNKHDTPDQDLTSLRTVMCSHYGNPAHTKGWFVSFFNIKKRSDDPKITVEFRQHHGTLDAEDLRQWVIFVTALMRTAERKANEPETNQWKEADGTSNIKLEEMAKYPSVFGSTGTRTRTLKELFDLMDMPIKTREYWWERAKKFRNLDSTTGKDYNAMSLCEACGKLTRRDCAGWVDGELDLKPWDEKDETQIEAEEGAHKRAEGEIGGDQDVMELD</sequence>
<dbReference type="Proteomes" id="UP000053599">
    <property type="component" value="Unassembled WGS sequence"/>
</dbReference>
<gene>
    <name evidence="2" type="ORF">PV11_09313</name>
</gene>
<feature type="region of interest" description="Disordered" evidence="1">
    <location>
        <begin position="466"/>
        <end position="498"/>
    </location>
</feature>
<evidence type="ECO:0000313" key="3">
    <source>
        <dbReference type="Proteomes" id="UP000053599"/>
    </source>
</evidence>
<dbReference type="PANTHER" id="PTHR36847:SF1">
    <property type="entry name" value="AMIDOLIGASE ENZYME"/>
    <property type="match status" value="1"/>
</dbReference>
<proteinExistence type="predicted"/>
<dbReference type="PANTHER" id="PTHR36847">
    <property type="entry name" value="AMIDOLIGASE ENZYME"/>
    <property type="match status" value="1"/>
</dbReference>
<feature type="compositionally biased region" description="Acidic residues" evidence="1">
    <location>
        <begin position="468"/>
        <end position="477"/>
    </location>
</feature>
<reference evidence="2 3" key="1">
    <citation type="submission" date="2015-01" db="EMBL/GenBank/DDBJ databases">
        <title>The Genome Sequence of Exophiala sideris CBS121828.</title>
        <authorList>
            <consortium name="The Broad Institute Genomics Platform"/>
            <person name="Cuomo C."/>
            <person name="de Hoog S."/>
            <person name="Gorbushina A."/>
            <person name="Stielow B."/>
            <person name="Teixiera M."/>
            <person name="Abouelleil A."/>
            <person name="Chapman S.B."/>
            <person name="Priest M."/>
            <person name="Young S.K."/>
            <person name="Wortman J."/>
            <person name="Nusbaum C."/>
            <person name="Birren B."/>
        </authorList>
    </citation>
    <scope>NUCLEOTIDE SEQUENCE [LARGE SCALE GENOMIC DNA]</scope>
    <source>
        <strain evidence="2 3">CBS 121828</strain>
    </source>
</reference>
<dbReference type="Pfam" id="PF12224">
    <property type="entry name" value="Amidoligase_2"/>
    <property type="match status" value="1"/>
</dbReference>
<name>A0A0D1YRJ1_9EURO</name>
<dbReference type="AlphaFoldDB" id="A0A0D1YRJ1"/>
<dbReference type="HOGENOM" id="CLU_026019_0_0_1"/>
<evidence type="ECO:0000256" key="1">
    <source>
        <dbReference type="SAM" id="MobiDB-lite"/>
    </source>
</evidence>
<accession>A0A0D1YRJ1</accession>
<dbReference type="OrthoDB" id="412402at2759"/>
<dbReference type="EMBL" id="KN846954">
    <property type="protein sequence ID" value="KIV77523.1"/>
    <property type="molecule type" value="Genomic_DNA"/>
</dbReference>
<protein>
    <submittedName>
        <fullName evidence="2">Uncharacterized protein</fullName>
    </submittedName>
</protein>
<feature type="compositionally biased region" description="Acidic residues" evidence="1">
    <location>
        <begin position="488"/>
        <end position="498"/>
    </location>
</feature>
<dbReference type="STRING" id="1016849.A0A0D1YRJ1"/>
<dbReference type="InterPro" id="IPR022025">
    <property type="entry name" value="Amidoligase_2"/>
</dbReference>